<dbReference type="Gene3D" id="3.30.70.240">
    <property type="match status" value="1"/>
</dbReference>
<dbReference type="CDD" id="cd04088">
    <property type="entry name" value="EFG_mtEFG_II"/>
    <property type="match status" value="1"/>
</dbReference>
<dbReference type="GO" id="GO:0003746">
    <property type="term" value="F:translation elongation factor activity"/>
    <property type="evidence" value="ECO:0007669"/>
    <property type="project" value="UniProtKB-KW"/>
</dbReference>
<dbReference type="InterPro" id="IPR009022">
    <property type="entry name" value="EFG_III"/>
</dbReference>
<dbReference type="CDD" id="cd03713">
    <property type="entry name" value="EFG_mtEFG_C"/>
    <property type="match status" value="1"/>
</dbReference>
<feature type="domain" description="Tr-type G" evidence="8">
    <location>
        <begin position="8"/>
        <end position="282"/>
    </location>
</feature>
<feature type="binding site" evidence="6">
    <location>
        <begin position="17"/>
        <end position="24"/>
    </location>
    <ligand>
        <name>GTP</name>
        <dbReference type="ChEBI" id="CHEBI:37565"/>
    </ligand>
</feature>
<dbReference type="NCBIfam" id="TIGR00231">
    <property type="entry name" value="small_GTP"/>
    <property type="match status" value="1"/>
</dbReference>
<dbReference type="Proteomes" id="UP001254165">
    <property type="component" value="Unassembled WGS sequence"/>
</dbReference>
<dbReference type="PANTHER" id="PTHR43261">
    <property type="entry name" value="TRANSLATION ELONGATION FACTOR G-RELATED"/>
    <property type="match status" value="1"/>
</dbReference>
<dbReference type="SMART" id="SM00889">
    <property type="entry name" value="EFG_IV"/>
    <property type="match status" value="1"/>
</dbReference>
<dbReference type="InterPro" id="IPR009000">
    <property type="entry name" value="Transl_B-barrel_sf"/>
</dbReference>
<dbReference type="Pfam" id="PF14492">
    <property type="entry name" value="EFG_III"/>
    <property type="match status" value="1"/>
</dbReference>
<dbReference type="InterPro" id="IPR005225">
    <property type="entry name" value="Small_GTP-bd"/>
</dbReference>
<dbReference type="SUPFAM" id="SSF52540">
    <property type="entry name" value="P-loop containing nucleoside triphosphate hydrolases"/>
    <property type="match status" value="1"/>
</dbReference>
<accession>A0ABU3NLP8</accession>
<dbReference type="Gene3D" id="3.30.70.870">
    <property type="entry name" value="Elongation Factor G (Translational Gtpase), domain 3"/>
    <property type="match status" value="1"/>
</dbReference>
<evidence type="ECO:0000313" key="9">
    <source>
        <dbReference type="EMBL" id="MDT8897732.1"/>
    </source>
</evidence>
<proteinExistence type="inferred from homology"/>
<dbReference type="SUPFAM" id="SSF54980">
    <property type="entry name" value="EF-G C-terminal domain-like"/>
    <property type="match status" value="2"/>
</dbReference>
<dbReference type="HAMAP" id="MF_00054_B">
    <property type="entry name" value="EF_G_EF_2_B"/>
    <property type="match status" value="1"/>
</dbReference>
<comment type="caution">
    <text evidence="9">The sequence shown here is derived from an EMBL/GenBank/DDBJ whole genome shotgun (WGS) entry which is preliminary data.</text>
</comment>
<evidence type="ECO:0000256" key="3">
    <source>
        <dbReference type="ARBA" id="ARBA00022768"/>
    </source>
</evidence>
<dbReference type="SUPFAM" id="SSF50447">
    <property type="entry name" value="Translation proteins"/>
    <property type="match status" value="1"/>
</dbReference>
<dbReference type="InterPro" id="IPR035649">
    <property type="entry name" value="EFG_V"/>
</dbReference>
<evidence type="ECO:0000256" key="4">
    <source>
        <dbReference type="ARBA" id="ARBA00022917"/>
    </source>
</evidence>
<evidence type="ECO:0000313" key="10">
    <source>
        <dbReference type="Proteomes" id="UP001254165"/>
    </source>
</evidence>
<dbReference type="Pfam" id="PF00679">
    <property type="entry name" value="EFG_C"/>
    <property type="match status" value="1"/>
</dbReference>
<dbReference type="CDD" id="cd01434">
    <property type="entry name" value="EFG_mtEFG1_IV"/>
    <property type="match status" value="1"/>
</dbReference>
<evidence type="ECO:0000256" key="5">
    <source>
        <dbReference type="ARBA" id="ARBA00023134"/>
    </source>
</evidence>
<evidence type="ECO:0000256" key="6">
    <source>
        <dbReference type="HAMAP-Rule" id="MF_00054"/>
    </source>
</evidence>
<comment type="similarity">
    <text evidence="1 6">Belongs to the TRAFAC class translation factor GTPase superfamily. Classic translation factor GTPase family. EF-G/EF-2 subfamily.</text>
</comment>
<reference evidence="9 10" key="1">
    <citation type="submission" date="2023-07" db="EMBL/GenBank/DDBJ databases">
        <title>Novel species of Thermanaerothrix with wide hydrolytic capabilities.</title>
        <authorList>
            <person name="Zayulina K.S."/>
            <person name="Podosokorskaya O.A."/>
            <person name="Elcheninov A.G."/>
        </authorList>
    </citation>
    <scope>NUCLEOTIDE SEQUENCE [LARGE SCALE GENOMIC DNA]</scope>
    <source>
        <strain evidence="9 10">4228-RoL</strain>
    </source>
</reference>
<dbReference type="Gene3D" id="2.40.30.10">
    <property type="entry name" value="Translation factors"/>
    <property type="match status" value="1"/>
</dbReference>
<dbReference type="SMART" id="SM00838">
    <property type="entry name" value="EFG_C"/>
    <property type="match status" value="1"/>
</dbReference>
<dbReference type="InterPro" id="IPR035647">
    <property type="entry name" value="EFG_III/V"/>
</dbReference>
<dbReference type="InterPro" id="IPR000640">
    <property type="entry name" value="EFG_V-like"/>
</dbReference>
<dbReference type="NCBIfam" id="NF009381">
    <property type="entry name" value="PRK12740.1-5"/>
    <property type="match status" value="1"/>
</dbReference>
<evidence type="ECO:0000259" key="8">
    <source>
        <dbReference type="PROSITE" id="PS51722"/>
    </source>
</evidence>
<dbReference type="CDD" id="cd01886">
    <property type="entry name" value="EF-G"/>
    <property type="match status" value="1"/>
</dbReference>
<dbReference type="RefSeq" id="WP_315624387.1">
    <property type="nucleotide sequence ID" value="NZ_JAUHMF010000001.1"/>
</dbReference>
<organism evidence="9 10">
    <name type="scientific">Thermanaerothrix solaris</name>
    <dbReference type="NCBI Taxonomy" id="3058434"/>
    <lineage>
        <taxon>Bacteria</taxon>
        <taxon>Bacillati</taxon>
        <taxon>Chloroflexota</taxon>
        <taxon>Anaerolineae</taxon>
        <taxon>Anaerolineales</taxon>
        <taxon>Anaerolineaceae</taxon>
        <taxon>Thermanaerothrix</taxon>
    </lineage>
</organism>
<gene>
    <name evidence="6 9" type="primary">fusA</name>
    <name evidence="9" type="ORF">QYE77_05590</name>
</gene>
<dbReference type="InterPro" id="IPR014721">
    <property type="entry name" value="Ribsml_uS5_D2-typ_fold_subgr"/>
</dbReference>
<keyword evidence="10" id="KW-1185">Reference proteome</keyword>
<dbReference type="InterPro" id="IPR004540">
    <property type="entry name" value="Transl_elong_EFG/EF2"/>
</dbReference>
<feature type="binding site" evidence="6">
    <location>
        <begin position="81"/>
        <end position="85"/>
    </location>
    <ligand>
        <name>GTP</name>
        <dbReference type="ChEBI" id="CHEBI:37565"/>
    </ligand>
</feature>
<dbReference type="Pfam" id="PF00009">
    <property type="entry name" value="GTP_EFTU"/>
    <property type="match status" value="1"/>
</dbReference>
<evidence type="ECO:0000256" key="7">
    <source>
        <dbReference type="NCBIfam" id="TIGR00484"/>
    </source>
</evidence>
<name>A0ABU3NLP8_9CHLR</name>
<dbReference type="Gene3D" id="3.40.50.300">
    <property type="entry name" value="P-loop containing nucleotide triphosphate hydrolases"/>
    <property type="match status" value="1"/>
</dbReference>
<dbReference type="NCBIfam" id="TIGR00484">
    <property type="entry name" value="EF-G"/>
    <property type="match status" value="1"/>
</dbReference>
<protein>
    <recommendedName>
        <fullName evidence="6 7">Elongation factor G</fullName>
        <shortName evidence="6">EF-G</shortName>
    </recommendedName>
</protein>
<dbReference type="InterPro" id="IPR031157">
    <property type="entry name" value="G_TR_CS"/>
</dbReference>
<dbReference type="PANTHER" id="PTHR43261:SF1">
    <property type="entry name" value="RIBOSOME-RELEASING FACTOR 2, MITOCHONDRIAL"/>
    <property type="match status" value="1"/>
</dbReference>
<dbReference type="InterPro" id="IPR041095">
    <property type="entry name" value="EFG_II"/>
</dbReference>
<feature type="binding site" evidence="6">
    <location>
        <begin position="135"/>
        <end position="138"/>
    </location>
    <ligand>
        <name>GTP</name>
        <dbReference type="ChEBI" id="CHEBI:37565"/>
    </ligand>
</feature>
<dbReference type="NCBIfam" id="NF009891">
    <property type="entry name" value="PRK13351.1-1"/>
    <property type="match status" value="1"/>
</dbReference>
<dbReference type="Pfam" id="PF03764">
    <property type="entry name" value="EFG_IV"/>
    <property type="match status" value="1"/>
</dbReference>
<dbReference type="InterPro" id="IPR000795">
    <property type="entry name" value="T_Tr_GTP-bd_dom"/>
</dbReference>
<dbReference type="CDD" id="cd16262">
    <property type="entry name" value="EFG_III"/>
    <property type="match status" value="1"/>
</dbReference>
<dbReference type="InterPro" id="IPR027417">
    <property type="entry name" value="P-loop_NTPase"/>
</dbReference>
<dbReference type="SUPFAM" id="SSF54211">
    <property type="entry name" value="Ribosomal protein S5 domain 2-like"/>
    <property type="match status" value="1"/>
</dbReference>
<dbReference type="InterPro" id="IPR047872">
    <property type="entry name" value="EFG_IV"/>
</dbReference>
<sequence length="690" mass="76826">MPRNFPLEKCRNIGIIAHIDAGKTTTTERILFYTGRTYRLGSVDEGTTVTDWMEQERERGITIVSAAVTAEWKGYQINLIDTPGHIDFTAEVQRSLRVLDGGIVVFDAVQGVEPQSETVWRQADRYNVPRICFANKMDRVGASFERTIESIRQRLGANPIPMQIPIGSEAAFRGVVDLLTMQAIYWEDELGREPVYAPIPEDLRAQAEEWRAIMVERIAEFEDELIVKYLEGEEISVEELKQALRKAVIANKATPIFCGSALRNRGIQPLLDAVIDYLPSPADIPPVKGTDPDNPDVIIERRPSDDEPMCALVFKIVADPYVGRLAYFRVYSGKVTQGDMVLNSSRRRKERIGRIVRMYADRREDVSEICAGDIGAVLGLKDTFTGDTLCDPKHPILLESITFPEPVISVAVEPKTTADQDRMAEALRRLAEEDPTFKVRFDENTGQTIISGMGELHLDIIVDRMMREFRVQANVGRPRVSYRETISRPVPEVNYRYVKQTGGRGQYGHVIISLEPLERGNGIKFIDKTVGGVIPKEYIPAIEKGILEAAEAGVLAGYPVTDVQVTLLGGSYHEVDSSDMAFKVAASFAFKEGVQRGAPVLLEPIMKVEVLVPEANLGDVLGQLNARRAEIQGMEPRPGGMQAVRALVPMAEMFGYATELRSATQGRGIYTMEFDHYAPVPESVRVKILG</sequence>
<keyword evidence="6" id="KW-0963">Cytoplasm</keyword>
<keyword evidence="3 6" id="KW-0251">Elongation factor</keyword>
<dbReference type="NCBIfam" id="NF009379">
    <property type="entry name" value="PRK12740.1-3"/>
    <property type="match status" value="1"/>
</dbReference>
<evidence type="ECO:0000256" key="1">
    <source>
        <dbReference type="ARBA" id="ARBA00005870"/>
    </source>
</evidence>
<comment type="subcellular location">
    <subcellularLocation>
        <location evidence="6">Cytoplasm</location>
    </subcellularLocation>
</comment>
<dbReference type="PRINTS" id="PR00315">
    <property type="entry name" value="ELONGATNFCT"/>
</dbReference>
<dbReference type="Gene3D" id="3.30.230.10">
    <property type="match status" value="1"/>
</dbReference>
<dbReference type="InterPro" id="IPR005517">
    <property type="entry name" value="Transl_elong_EFG/EF2_IV"/>
</dbReference>
<evidence type="ECO:0000256" key="2">
    <source>
        <dbReference type="ARBA" id="ARBA00022741"/>
    </source>
</evidence>
<dbReference type="EMBL" id="JAUHMF010000001">
    <property type="protein sequence ID" value="MDT8897732.1"/>
    <property type="molecule type" value="Genomic_DNA"/>
</dbReference>
<keyword evidence="4 6" id="KW-0648">Protein biosynthesis</keyword>
<dbReference type="InterPro" id="IPR053905">
    <property type="entry name" value="EF-G-like_DII"/>
</dbReference>
<dbReference type="PROSITE" id="PS00301">
    <property type="entry name" value="G_TR_1"/>
    <property type="match status" value="1"/>
</dbReference>
<keyword evidence="2 6" id="KW-0547">Nucleotide-binding</keyword>
<dbReference type="Pfam" id="PF22042">
    <property type="entry name" value="EF-G_D2"/>
    <property type="match status" value="1"/>
</dbReference>
<dbReference type="PROSITE" id="PS51722">
    <property type="entry name" value="G_TR_2"/>
    <property type="match status" value="1"/>
</dbReference>
<dbReference type="InterPro" id="IPR020568">
    <property type="entry name" value="Ribosomal_Su5_D2-typ_SF"/>
</dbReference>
<comment type="function">
    <text evidence="6">Catalyzes the GTP-dependent ribosomal translocation step during translation elongation. During this step, the ribosome changes from the pre-translocational (PRE) to the post-translocational (POST) state as the newly formed A-site-bound peptidyl-tRNA and P-site-bound deacylated tRNA move to the P and E sites, respectively. Catalyzes the coordinated movement of the two tRNA molecules, the mRNA and conformational changes in the ribosome.</text>
</comment>
<keyword evidence="5 6" id="KW-0342">GTP-binding</keyword>